<feature type="signal peptide" evidence="1">
    <location>
        <begin position="1"/>
        <end position="29"/>
    </location>
</feature>
<dbReference type="Pfam" id="PF13620">
    <property type="entry name" value="CarboxypepD_reg"/>
    <property type="match status" value="1"/>
</dbReference>
<gene>
    <name evidence="2" type="ORF">ESP70_014400</name>
</gene>
<dbReference type="InterPro" id="IPR008969">
    <property type="entry name" value="CarboxyPept-like_regulatory"/>
</dbReference>
<dbReference type="EMBL" id="SDPQ02000003">
    <property type="protein sequence ID" value="KAA1395350.1"/>
    <property type="molecule type" value="Genomic_DNA"/>
</dbReference>
<reference evidence="2" key="1">
    <citation type="submission" date="2019-09" db="EMBL/GenBank/DDBJ databases">
        <authorList>
            <person name="Li J."/>
        </authorList>
    </citation>
    <scope>NUCLEOTIDE SEQUENCE [LARGE SCALE GENOMIC DNA]</scope>
    <source>
        <strain evidence="2">JCM 14732</strain>
    </source>
</reference>
<evidence type="ECO:0000256" key="1">
    <source>
        <dbReference type="SAM" id="SignalP"/>
    </source>
</evidence>
<dbReference type="AlphaFoldDB" id="A0A5M4FBS0"/>
<dbReference type="SUPFAM" id="SSF49464">
    <property type="entry name" value="Carboxypeptidase regulatory domain-like"/>
    <property type="match status" value="1"/>
</dbReference>
<keyword evidence="3" id="KW-1185">Reference proteome</keyword>
<keyword evidence="1" id="KW-0732">Signal</keyword>
<dbReference type="GO" id="GO:0030246">
    <property type="term" value="F:carbohydrate binding"/>
    <property type="evidence" value="ECO:0007669"/>
    <property type="project" value="InterPro"/>
</dbReference>
<protein>
    <submittedName>
        <fullName evidence="2">Carboxypeptidase regulatory-like domain-containing protein</fullName>
    </submittedName>
</protein>
<dbReference type="Proteomes" id="UP000380867">
    <property type="component" value="Unassembled WGS sequence"/>
</dbReference>
<dbReference type="SUPFAM" id="SSF49452">
    <property type="entry name" value="Starch-binding domain-like"/>
    <property type="match status" value="1"/>
</dbReference>
<dbReference type="Gene3D" id="2.60.40.1120">
    <property type="entry name" value="Carboxypeptidase-like, regulatory domain"/>
    <property type="match status" value="1"/>
</dbReference>
<dbReference type="OrthoDB" id="3744274at2"/>
<evidence type="ECO:0000313" key="3">
    <source>
        <dbReference type="Proteomes" id="UP000380867"/>
    </source>
</evidence>
<dbReference type="InterPro" id="IPR013784">
    <property type="entry name" value="Carb-bd-like_fold"/>
</dbReference>
<feature type="chain" id="PRO_5039267818" evidence="1">
    <location>
        <begin position="30"/>
        <end position="333"/>
    </location>
</feature>
<name>A0A5M4FBS0_9ACTN</name>
<proteinExistence type="predicted"/>
<accession>A0A5M4FBS0</accession>
<dbReference type="SUPFAM" id="SSF49478">
    <property type="entry name" value="Cna protein B-type domain"/>
    <property type="match status" value="1"/>
</dbReference>
<dbReference type="RefSeq" id="WP_149690016.1">
    <property type="nucleotide sequence ID" value="NZ_SDPQ02000003.1"/>
</dbReference>
<dbReference type="GO" id="GO:0004180">
    <property type="term" value="F:carboxypeptidase activity"/>
    <property type="evidence" value="ECO:0007669"/>
    <property type="project" value="UniProtKB-KW"/>
</dbReference>
<organism evidence="2 3">
    <name type="scientific">Aeromicrobium ginsengisoli</name>
    <dbReference type="NCBI Taxonomy" id="363867"/>
    <lineage>
        <taxon>Bacteria</taxon>
        <taxon>Bacillati</taxon>
        <taxon>Actinomycetota</taxon>
        <taxon>Actinomycetes</taxon>
        <taxon>Propionibacteriales</taxon>
        <taxon>Nocardioidaceae</taxon>
        <taxon>Aeromicrobium</taxon>
    </lineage>
</organism>
<evidence type="ECO:0000313" key="2">
    <source>
        <dbReference type="EMBL" id="KAA1395350.1"/>
    </source>
</evidence>
<comment type="caution">
    <text evidence="2">The sequence shown here is derived from an EMBL/GenBank/DDBJ whole genome shotgun (WGS) entry which is preliminary data.</text>
</comment>
<sequence>MTARLARLTRTTVAAICAMVVLVAGGTTAAIATASAAPAGAVVTGTIFDPSGYPLTGITVRLFRDGPDEGTLVDTTRTNDAGRYRFNGVEGTTGDSYRVEGTDESGGHVFVDSTFDLTGTTTTRNATMRLAGFIQGKVSTKIGTAPAQRATKAFVSAESEDAAEGAHVSSKGTFRIGELPPGTYTLTFLDSAFAYQCYDNLRAPFHGSCSRSTKVTVIAGRTTTINPQVLDHPNSKVSGKVTDTSGAPLSGIQVAVYTDTNRQINDSTTKADGTWAVNSVDWVGRIKVVARTYSGQPYRTTWYKNAVDFAHGTAIAVKDGSTITGINMALPTK</sequence>